<feature type="region of interest" description="Disordered" evidence="4">
    <location>
        <begin position="289"/>
        <end position="353"/>
    </location>
</feature>
<dbReference type="Proteomes" id="UP001501371">
    <property type="component" value="Unassembled WGS sequence"/>
</dbReference>
<dbReference type="InterPro" id="IPR020449">
    <property type="entry name" value="Tscrpt_reg_AraC-type_HTH"/>
</dbReference>
<evidence type="ECO:0000313" key="7">
    <source>
        <dbReference type="Proteomes" id="UP001501371"/>
    </source>
</evidence>
<keyword evidence="2" id="KW-0238">DNA-binding</keyword>
<keyword evidence="3" id="KW-0804">Transcription</keyword>
<dbReference type="PANTHER" id="PTHR46796:SF6">
    <property type="entry name" value="ARAC SUBFAMILY"/>
    <property type="match status" value="1"/>
</dbReference>
<dbReference type="Gene3D" id="1.10.10.60">
    <property type="entry name" value="Homeodomain-like"/>
    <property type="match status" value="1"/>
</dbReference>
<dbReference type="EMBL" id="BAAAKV010000038">
    <property type="protein sequence ID" value="GAA1180247.1"/>
    <property type="molecule type" value="Genomic_DNA"/>
</dbReference>
<protein>
    <recommendedName>
        <fullName evidence="5">HTH araC/xylS-type domain-containing protein</fullName>
    </recommendedName>
</protein>
<evidence type="ECO:0000256" key="2">
    <source>
        <dbReference type="ARBA" id="ARBA00023125"/>
    </source>
</evidence>
<evidence type="ECO:0000256" key="3">
    <source>
        <dbReference type="ARBA" id="ARBA00023163"/>
    </source>
</evidence>
<dbReference type="Pfam" id="PF12833">
    <property type="entry name" value="HTH_18"/>
    <property type="match status" value="1"/>
</dbReference>
<dbReference type="InterPro" id="IPR050204">
    <property type="entry name" value="AraC_XylS_family_regulators"/>
</dbReference>
<dbReference type="PRINTS" id="PR00032">
    <property type="entry name" value="HTHARAC"/>
</dbReference>
<dbReference type="SUPFAM" id="SSF46689">
    <property type="entry name" value="Homeodomain-like"/>
    <property type="match status" value="1"/>
</dbReference>
<organism evidence="6 7">
    <name type="scientific">Streptomyces hebeiensis</name>
    <dbReference type="NCBI Taxonomy" id="229486"/>
    <lineage>
        <taxon>Bacteria</taxon>
        <taxon>Bacillati</taxon>
        <taxon>Actinomycetota</taxon>
        <taxon>Actinomycetes</taxon>
        <taxon>Kitasatosporales</taxon>
        <taxon>Streptomycetaceae</taxon>
        <taxon>Streptomyces</taxon>
    </lineage>
</organism>
<evidence type="ECO:0000313" key="6">
    <source>
        <dbReference type="EMBL" id="GAA1180247.1"/>
    </source>
</evidence>
<name>A0ABN1UY52_9ACTN</name>
<comment type="caution">
    <text evidence="6">The sequence shown here is derived from an EMBL/GenBank/DDBJ whole genome shotgun (WGS) entry which is preliminary data.</text>
</comment>
<dbReference type="InterPro" id="IPR018060">
    <property type="entry name" value="HTH_AraC"/>
</dbReference>
<evidence type="ECO:0000259" key="5">
    <source>
        <dbReference type="PROSITE" id="PS01124"/>
    </source>
</evidence>
<feature type="domain" description="HTH araC/xylS-type" evidence="5">
    <location>
        <begin position="187"/>
        <end position="288"/>
    </location>
</feature>
<evidence type="ECO:0000256" key="1">
    <source>
        <dbReference type="ARBA" id="ARBA00023015"/>
    </source>
</evidence>
<dbReference type="PANTHER" id="PTHR46796">
    <property type="entry name" value="HTH-TYPE TRANSCRIPTIONAL ACTIVATOR RHAS-RELATED"/>
    <property type="match status" value="1"/>
</dbReference>
<reference evidence="6 7" key="1">
    <citation type="journal article" date="2019" name="Int. J. Syst. Evol. Microbiol.">
        <title>The Global Catalogue of Microorganisms (GCM) 10K type strain sequencing project: providing services to taxonomists for standard genome sequencing and annotation.</title>
        <authorList>
            <consortium name="The Broad Institute Genomics Platform"/>
            <consortium name="The Broad Institute Genome Sequencing Center for Infectious Disease"/>
            <person name="Wu L."/>
            <person name="Ma J."/>
        </authorList>
    </citation>
    <scope>NUCLEOTIDE SEQUENCE [LARGE SCALE GENOMIC DNA]</scope>
    <source>
        <strain evidence="6 7">JCM 12696</strain>
    </source>
</reference>
<dbReference type="InterPro" id="IPR009057">
    <property type="entry name" value="Homeodomain-like_sf"/>
</dbReference>
<accession>A0ABN1UY52</accession>
<feature type="compositionally biased region" description="Basic and acidic residues" evidence="4">
    <location>
        <begin position="289"/>
        <end position="302"/>
    </location>
</feature>
<proteinExistence type="predicted"/>
<dbReference type="SMART" id="SM00342">
    <property type="entry name" value="HTH_ARAC"/>
    <property type="match status" value="1"/>
</dbReference>
<sequence length="353" mass="37932">MPAEGGVTLFPTMFRGEDVSTPEGEEFPVASRTLILGAVTLTVPPSSPVSERQSPPPAARSGPASYHVALYSGELAIHDSSMAWAAATGREGCFLAHVRVPKTLLPLPRERADRLVGRRLPAGEGIAALVANVLVALSSDSRPPRPADAARLGTVVLELVTALFAHELELELEGDSGRPPARGSLLPRVQDFVRSRLGDPGLCPDSVAAAHGISTRHLHKVFQEHGLTVAAWIRQSRLERCRRDLGDPAQCSRPVHAVAARWGFADGAHFSRAFRAAYGMPPQEYRLRTHGHTDRRTCHDTRPAAVPGNRPPAAPGNPPDAERVNNRAGIANDTPARDRQARTRSTADPLHQP</sequence>
<gene>
    <name evidence="6" type="ORF">GCM10009654_41790</name>
</gene>
<keyword evidence="7" id="KW-1185">Reference proteome</keyword>
<feature type="compositionally biased region" description="Pro residues" evidence="4">
    <location>
        <begin position="309"/>
        <end position="318"/>
    </location>
</feature>
<keyword evidence="1" id="KW-0805">Transcription regulation</keyword>
<evidence type="ECO:0000256" key="4">
    <source>
        <dbReference type="SAM" id="MobiDB-lite"/>
    </source>
</evidence>
<dbReference type="PROSITE" id="PS01124">
    <property type="entry name" value="HTH_ARAC_FAMILY_2"/>
    <property type="match status" value="1"/>
</dbReference>